<dbReference type="Proteomes" id="UP000444721">
    <property type="component" value="Unassembled WGS sequence"/>
</dbReference>
<feature type="region of interest" description="Disordered" evidence="1">
    <location>
        <begin position="1"/>
        <end position="67"/>
    </location>
</feature>
<accession>A0A6A5C108</accession>
<dbReference type="OrthoDB" id="10499707at2759"/>
<dbReference type="AlphaFoldDB" id="A0A6A5C108"/>
<evidence type="ECO:0000313" key="2">
    <source>
        <dbReference type="EMBL" id="KAF0978869.1"/>
    </source>
</evidence>
<feature type="region of interest" description="Disordered" evidence="1">
    <location>
        <begin position="196"/>
        <end position="246"/>
    </location>
</feature>
<dbReference type="RefSeq" id="XP_044563582.1">
    <property type="nucleotide sequence ID" value="XM_044705078.1"/>
</dbReference>
<evidence type="ECO:0000256" key="1">
    <source>
        <dbReference type="SAM" id="MobiDB-lite"/>
    </source>
</evidence>
<dbReference type="GeneID" id="68109157"/>
<dbReference type="EMBL" id="VFQX01000028">
    <property type="protein sequence ID" value="KAF0978869.1"/>
    <property type="molecule type" value="Genomic_DNA"/>
</dbReference>
<dbReference type="OMA" id="WNALIVE"/>
<dbReference type="VEuPathDB" id="AmoebaDB:NfTy_033300"/>
<proteinExistence type="predicted"/>
<comment type="caution">
    <text evidence="2">The sequence shown here is derived from an EMBL/GenBank/DDBJ whole genome shotgun (WGS) entry which is preliminary data.</text>
</comment>
<organism evidence="2 3">
    <name type="scientific">Naegleria fowleri</name>
    <name type="common">Brain eating amoeba</name>
    <dbReference type="NCBI Taxonomy" id="5763"/>
    <lineage>
        <taxon>Eukaryota</taxon>
        <taxon>Discoba</taxon>
        <taxon>Heterolobosea</taxon>
        <taxon>Tetramitia</taxon>
        <taxon>Eutetramitia</taxon>
        <taxon>Vahlkampfiidae</taxon>
        <taxon>Naegleria</taxon>
    </lineage>
</organism>
<protein>
    <submittedName>
        <fullName evidence="2">Uncharacterized protein</fullName>
    </submittedName>
</protein>
<sequence length="365" mass="39065">MKNTLSSLFKKGDKKSSSSPSPPGESSQQQQTDSTSTAMTYSSSDLSLGGGTYSPTTVNGGGGGSLHHSNSFSGGGLVATLEGSLPENSQICYGTIQTPFNMFELNKRMYQLNSSHLLNKLSNPSTPNSRNNLKNLNGGGVGSNSNASTPRMSNNSGNSSPNLSASNSTGDLNKNTSQQFTITPTLLMGKRNELNKTSLSDKRNSSVSPIPENARSSSPLVTSSTNNNSSNRLSLKKNQLETTQENSTAVSTTFVKSSLSDHEKLIELIVSFLVPHKDWIKSVSNKAEISHIRTVSLLNKKWNQLYLSCQSETVNQLWNALIVELNNCNGDSGGNSETDTAASDLATSKKFIRMCKLQLLFACGD</sequence>
<dbReference type="VEuPathDB" id="AmoebaDB:FDP41_001939"/>
<evidence type="ECO:0000313" key="3">
    <source>
        <dbReference type="Proteomes" id="UP000444721"/>
    </source>
</evidence>
<reference evidence="2 3" key="1">
    <citation type="journal article" date="2019" name="Sci. Rep.">
        <title>Nanopore sequencing improves the draft genome of the human pathogenic amoeba Naegleria fowleri.</title>
        <authorList>
            <person name="Liechti N."/>
            <person name="Schurch N."/>
            <person name="Bruggmann R."/>
            <person name="Wittwer M."/>
        </authorList>
    </citation>
    <scope>NUCLEOTIDE SEQUENCE [LARGE SCALE GENOMIC DNA]</scope>
    <source>
        <strain evidence="2 3">ATCC 30894</strain>
    </source>
</reference>
<feature type="compositionally biased region" description="Low complexity" evidence="1">
    <location>
        <begin position="215"/>
        <end position="237"/>
    </location>
</feature>
<gene>
    <name evidence="2" type="ORF">FDP41_001939</name>
</gene>
<feature type="compositionally biased region" description="Low complexity" evidence="1">
    <location>
        <begin position="120"/>
        <end position="136"/>
    </location>
</feature>
<feature type="region of interest" description="Disordered" evidence="1">
    <location>
        <begin position="120"/>
        <end position="176"/>
    </location>
</feature>
<feature type="compositionally biased region" description="Low complexity" evidence="1">
    <location>
        <begin position="24"/>
        <end position="37"/>
    </location>
</feature>
<dbReference type="VEuPathDB" id="AmoebaDB:NF0009040"/>
<feature type="compositionally biased region" description="Low complexity" evidence="1">
    <location>
        <begin position="143"/>
        <end position="168"/>
    </location>
</feature>
<keyword evidence="3" id="KW-1185">Reference proteome</keyword>
<name>A0A6A5C108_NAEFO</name>